<dbReference type="SUPFAM" id="SSF53448">
    <property type="entry name" value="Nucleotide-diphospho-sugar transferases"/>
    <property type="match status" value="1"/>
</dbReference>
<sequence>MTKYSIIIRCMNERRHLPRLLYGISQQTINNFEIIAVDSGSTDGTIEILNDHRIKTISLNPDSFSFGRSCNIGCKEAEGEIFIFVSAHAYPIYRTWLEELIKPFCDPLVGISYGKQRGNESSNYSECQIFKSWYPDEDQSLQDHPFCNNANNAIRRNLWEELYFDEVLTGLEDIDFAKRARDRNYKISYVAAAEVVHVHEEIFSAVFNRYRREALAYRTIFPHERLSGWQIINLFFRNLKTDCSRAWAENCFFQNLKDILSFRLMQFCGTYLGMKQHGPVTDSLRQRFYYPNRSPVSHRSIDKIIDVNSIEYHKIFEND</sequence>
<dbReference type="EMBL" id="FQXS01000059">
    <property type="protein sequence ID" value="SHI15316.1"/>
    <property type="molecule type" value="Genomic_DNA"/>
</dbReference>
<dbReference type="InterPro" id="IPR050834">
    <property type="entry name" value="Glycosyltransf_2"/>
</dbReference>
<dbReference type="InterPro" id="IPR001173">
    <property type="entry name" value="Glyco_trans_2-like"/>
</dbReference>
<keyword evidence="3" id="KW-1185">Reference proteome</keyword>
<dbReference type="GO" id="GO:0016740">
    <property type="term" value="F:transferase activity"/>
    <property type="evidence" value="ECO:0007669"/>
    <property type="project" value="UniProtKB-KW"/>
</dbReference>
<dbReference type="PANTHER" id="PTHR43685">
    <property type="entry name" value="GLYCOSYLTRANSFERASE"/>
    <property type="match status" value="1"/>
</dbReference>
<evidence type="ECO:0000313" key="3">
    <source>
        <dbReference type="Proteomes" id="UP000184139"/>
    </source>
</evidence>
<dbReference type="Pfam" id="PF00535">
    <property type="entry name" value="Glycos_transf_2"/>
    <property type="match status" value="1"/>
</dbReference>
<dbReference type="OrthoDB" id="9809116at2"/>
<name>A0A1M5YTD9_9BACT</name>
<keyword evidence="2" id="KW-0808">Transferase</keyword>
<dbReference type="STRING" id="1121409.SAMN02745124_04424"/>
<evidence type="ECO:0000259" key="1">
    <source>
        <dbReference type="Pfam" id="PF00535"/>
    </source>
</evidence>
<accession>A0A1M5YTD9</accession>
<reference evidence="2 3" key="1">
    <citation type="submission" date="2016-11" db="EMBL/GenBank/DDBJ databases">
        <authorList>
            <person name="Jaros S."/>
            <person name="Januszkiewicz K."/>
            <person name="Wedrychowicz H."/>
        </authorList>
    </citation>
    <scope>NUCLEOTIDE SEQUENCE [LARGE SCALE GENOMIC DNA]</scope>
    <source>
        <strain evidence="2 3">DSM 9705</strain>
    </source>
</reference>
<dbReference type="Proteomes" id="UP000184139">
    <property type="component" value="Unassembled WGS sequence"/>
</dbReference>
<dbReference type="RefSeq" id="WP_073379508.1">
    <property type="nucleotide sequence ID" value="NZ_FQXS01000059.1"/>
</dbReference>
<dbReference type="Gene3D" id="3.90.550.10">
    <property type="entry name" value="Spore Coat Polysaccharide Biosynthesis Protein SpsA, Chain A"/>
    <property type="match status" value="1"/>
</dbReference>
<organism evidence="2 3">
    <name type="scientific">Desulfofustis glycolicus DSM 9705</name>
    <dbReference type="NCBI Taxonomy" id="1121409"/>
    <lineage>
        <taxon>Bacteria</taxon>
        <taxon>Pseudomonadati</taxon>
        <taxon>Thermodesulfobacteriota</taxon>
        <taxon>Desulfobulbia</taxon>
        <taxon>Desulfobulbales</taxon>
        <taxon>Desulfocapsaceae</taxon>
        <taxon>Desulfofustis</taxon>
    </lineage>
</organism>
<dbReference type="AlphaFoldDB" id="A0A1M5YTD9"/>
<dbReference type="PANTHER" id="PTHR43685:SF2">
    <property type="entry name" value="GLYCOSYLTRANSFERASE 2-LIKE DOMAIN-CONTAINING PROTEIN"/>
    <property type="match status" value="1"/>
</dbReference>
<evidence type="ECO:0000313" key="2">
    <source>
        <dbReference type="EMBL" id="SHI15316.1"/>
    </source>
</evidence>
<protein>
    <submittedName>
        <fullName evidence="2">Glycosyltransferase, GT2 family</fullName>
    </submittedName>
</protein>
<proteinExistence type="predicted"/>
<feature type="domain" description="Glycosyltransferase 2-like" evidence="1">
    <location>
        <begin position="5"/>
        <end position="156"/>
    </location>
</feature>
<gene>
    <name evidence="2" type="ORF">SAMN02745124_04424</name>
</gene>
<dbReference type="InterPro" id="IPR029044">
    <property type="entry name" value="Nucleotide-diphossugar_trans"/>
</dbReference>